<proteinExistence type="predicted"/>
<dbReference type="InterPro" id="IPR042095">
    <property type="entry name" value="SUMF_sf"/>
</dbReference>
<evidence type="ECO:0000313" key="2">
    <source>
        <dbReference type="EMBL" id="TGO01969.1"/>
    </source>
</evidence>
<organism evidence="2 3">
    <name type="scientific">Candidatus Thiomargarita nelsonii</name>
    <dbReference type="NCBI Taxonomy" id="1003181"/>
    <lineage>
        <taxon>Bacteria</taxon>
        <taxon>Pseudomonadati</taxon>
        <taxon>Pseudomonadota</taxon>
        <taxon>Gammaproteobacteria</taxon>
        <taxon>Thiotrichales</taxon>
        <taxon>Thiotrichaceae</taxon>
        <taxon>Thiomargarita</taxon>
    </lineage>
</organism>
<dbReference type="InterPro" id="IPR051043">
    <property type="entry name" value="Sulfatase_Mod_Factor_Kinase"/>
</dbReference>
<dbReference type="PANTHER" id="PTHR23150:SF35">
    <property type="entry name" value="BLL6746 PROTEIN"/>
    <property type="match status" value="1"/>
</dbReference>
<gene>
    <name evidence="2" type="ORF">PN36_32970</name>
</gene>
<dbReference type="EMBL" id="JSZA02000312">
    <property type="protein sequence ID" value="TGO01969.1"/>
    <property type="molecule type" value="Genomic_DNA"/>
</dbReference>
<dbReference type="Proteomes" id="UP000030428">
    <property type="component" value="Unassembled WGS sequence"/>
</dbReference>
<sequence>MSNVAIADTLFSNQPPLTQTPGEMFQDTLQDASIGPEMVWIPAGTFRMGDIQGDGYSNELPVHEVSMDDFAMGRYEVTFAEYDKFAEATGRAKPDDQGWGRDNRPVINVSWDDAVAYANWLSQQTDKEYRLPTGAEWEYVARAGTETKYWWGNEISTNQANCQNSDCADSFDYTAPVGSFESNPFGLYDMAGNVWEWSCSSYDSRYNGQEQECATEQPRVVRGGSWRDSASYCRSAFHSFLSPDLGGDTFGFRLVRMAD</sequence>
<dbReference type="PANTHER" id="PTHR23150">
    <property type="entry name" value="SULFATASE MODIFYING FACTOR 1, 2"/>
    <property type="match status" value="1"/>
</dbReference>
<dbReference type="Gene3D" id="3.90.1580.10">
    <property type="entry name" value="paralog of FGE (formylglycine-generating enzyme)"/>
    <property type="match status" value="1"/>
</dbReference>
<evidence type="ECO:0000259" key="1">
    <source>
        <dbReference type="Pfam" id="PF03781"/>
    </source>
</evidence>
<name>A0A4E0QKS4_9GAMM</name>
<evidence type="ECO:0000313" key="3">
    <source>
        <dbReference type="Proteomes" id="UP000030428"/>
    </source>
</evidence>
<dbReference type="Pfam" id="PF03781">
    <property type="entry name" value="FGE-sulfatase"/>
    <property type="match status" value="1"/>
</dbReference>
<dbReference type="SUPFAM" id="SSF56436">
    <property type="entry name" value="C-type lectin-like"/>
    <property type="match status" value="1"/>
</dbReference>
<keyword evidence="3" id="KW-1185">Reference proteome</keyword>
<protein>
    <recommendedName>
        <fullName evidence="1">Sulfatase-modifying factor enzyme-like domain-containing protein</fullName>
    </recommendedName>
</protein>
<dbReference type="AlphaFoldDB" id="A0A4E0QKS4"/>
<dbReference type="InterPro" id="IPR016187">
    <property type="entry name" value="CTDL_fold"/>
</dbReference>
<dbReference type="InterPro" id="IPR005532">
    <property type="entry name" value="SUMF_dom"/>
</dbReference>
<feature type="domain" description="Sulfatase-modifying factor enzyme-like" evidence="1">
    <location>
        <begin position="36"/>
        <end position="256"/>
    </location>
</feature>
<reference evidence="2 3" key="1">
    <citation type="journal article" date="2016" name="Front. Microbiol.">
        <title>Single-Cell (Meta-)Genomics of a Dimorphic Candidatus Thiomargarita nelsonii Reveals Genomic Plasticity.</title>
        <authorList>
            <person name="Flood B.E."/>
            <person name="Fliss P."/>
            <person name="Jones D.S."/>
            <person name="Dick G.J."/>
            <person name="Jain S."/>
            <person name="Kaster A.K."/>
            <person name="Winkel M."/>
            <person name="Mussmann M."/>
            <person name="Bailey J."/>
        </authorList>
    </citation>
    <scope>NUCLEOTIDE SEQUENCE [LARGE SCALE GENOMIC DNA]</scope>
    <source>
        <strain evidence="2">Hydrate Ridge</strain>
    </source>
</reference>
<dbReference type="GO" id="GO:0120147">
    <property type="term" value="F:formylglycine-generating oxidase activity"/>
    <property type="evidence" value="ECO:0007669"/>
    <property type="project" value="TreeGrafter"/>
</dbReference>
<comment type="caution">
    <text evidence="2">The sequence shown here is derived from an EMBL/GenBank/DDBJ whole genome shotgun (WGS) entry which is preliminary data.</text>
</comment>
<accession>A0A4E0QKS4</accession>